<dbReference type="EMBL" id="WTYQ01000003">
    <property type="protein sequence ID" value="MXP26454.1"/>
    <property type="molecule type" value="Genomic_DNA"/>
</dbReference>
<name>A0A845A9U1_9SPHN</name>
<dbReference type="SUPFAM" id="SSF52833">
    <property type="entry name" value="Thioredoxin-like"/>
    <property type="match status" value="1"/>
</dbReference>
<accession>A0A845A9U1</accession>
<dbReference type="RefSeq" id="WP_160739626.1">
    <property type="nucleotide sequence ID" value="NZ_WTYQ01000003.1"/>
</dbReference>
<gene>
    <name evidence="1" type="ORF">GRI39_10430</name>
</gene>
<dbReference type="Proteomes" id="UP000460561">
    <property type="component" value="Unassembled WGS sequence"/>
</dbReference>
<proteinExistence type="predicted"/>
<dbReference type="OrthoDB" id="9800597at2"/>
<dbReference type="AlphaFoldDB" id="A0A845A9U1"/>
<keyword evidence="2" id="KW-1185">Reference proteome</keyword>
<dbReference type="CDD" id="cd02980">
    <property type="entry name" value="TRX_Fd_family"/>
    <property type="match status" value="1"/>
</dbReference>
<organism evidence="1 2">
    <name type="scientific">Altericroceibacterium indicum</name>
    <dbReference type="NCBI Taxonomy" id="374177"/>
    <lineage>
        <taxon>Bacteria</taxon>
        <taxon>Pseudomonadati</taxon>
        <taxon>Pseudomonadota</taxon>
        <taxon>Alphaproteobacteria</taxon>
        <taxon>Sphingomonadales</taxon>
        <taxon>Erythrobacteraceae</taxon>
        <taxon>Altericroceibacterium</taxon>
    </lineage>
</organism>
<sequence>MSKPDLVTAERALAKIGGASIERHIFLCALAEKQKCCSRECGERSWKYLKKRLKQLGLTGPKTGQGGGIQRTKADCLQICAAGPIAVVWPDNVWYHGCTEEVLETIIQQHLIGGHVVSEYQLHPAT</sequence>
<evidence type="ECO:0000313" key="2">
    <source>
        <dbReference type="Proteomes" id="UP000460561"/>
    </source>
</evidence>
<reference evidence="1 2" key="1">
    <citation type="submission" date="2019-12" db="EMBL/GenBank/DDBJ databases">
        <title>Genomic-based taxomic classification of the family Erythrobacteraceae.</title>
        <authorList>
            <person name="Xu L."/>
        </authorList>
    </citation>
    <scope>NUCLEOTIDE SEQUENCE [LARGE SCALE GENOMIC DNA]</scope>
    <source>
        <strain evidence="1 2">DSM 18604</strain>
    </source>
</reference>
<protein>
    <submittedName>
        <fullName evidence="1">(2Fe-2S) ferredoxin domain-containing protein</fullName>
    </submittedName>
</protein>
<dbReference type="InterPro" id="IPR036249">
    <property type="entry name" value="Thioredoxin-like_sf"/>
</dbReference>
<comment type="caution">
    <text evidence="1">The sequence shown here is derived from an EMBL/GenBank/DDBJ whole genome shotgun (WGS) entry which is preliminary data.</text>
</comment>
<dbReference type="Gene3D" id="3.40.30.10">
    <property type="entry name" value="Glutaredoxin"/>
    <property type="match status" value="1"/>
</dbReference>
<evidence type="ECO:0000313" key="1">
    <source>
        <dbReference type="EMBL" id="MXP26454.1"/>
    </source>
</evidence>